<dbReference type="Gene3D" id="1.10.260.40">
    <property type="entry name" value="lambda repressor-like DNA-binding domains"/>
    <property type="match status" value="1"/>
</dbReference>
<comment type="caution">
    <text evidence="5">The sequence shown here is derived from an EMBL/GenBank/DDBJ whole genome shotgun (WGS) entry which is preliminary data.</text>
</comment>
<dbReference type="OrthoDB" id="10253401at2759"/>
<evidence type="ECO:0000259" key="4">
    <source>
        <dbReference type="PROSITE" id="PS50943"/>
    </source>
</evidence>
<name>A0A061J6I8_TRYRA</name>
<evidence type="ECO:0000256" key="1">
    <source>
        <dbReference type="ARBA" id="ARBA00023015"/>
    </source>
</evidence>
<dbReference type="PANTHER" id="PTHR10245">
    <property type="entry name" value="ENDOTHELIAL DIFFERENTIATION-RELATED FACTOR 1 MULTIPROTEIN BRIDGING FACTOR 1"/>
    <property type="match status" value="1"/>
</dbReference>
<dbReference type="PANTHER" id="PTHR10245:SF15">
    <property type="entry name" value="ENDOTHELIAL DIFFERENTIATION-RELATED FACTOR 1"/>
    <property type="match status" value="1"/>
</dbReference>
<proteinExistence type="predicted"/>
<dbReference type="FunFam" id="1.10.260.40:FF:000018">
    <property type="entry name" value="Multiprotein bridging factor 1"/>
    <property type="match status" value="1"/>
</dbReference>
<evidence type="ECO:0000313" key="5">
    <source>
        <dbReference type="EMBL" id="ESL10479.1"/>
    </source>
</evidence>
<dbReference type="VEuPathDB" id="TriTrypDB:TRSC58_01788"/>
<dbReference type="GO" id="GO:0005634">
    <property type="term" value="C:nucleus"/>
    <property type="evidence" value="ECO:0007669"/>
    <property type="project" value="TreeGrafter"/>
</dbReference>
<evidence type="ECO:0000256" key="3">
    <source>
        <dbReference type="ARBA" id="ARBA00023163"/>
    </source>
</evidence>
<keyword evidence="3" id="KW-0804">Transcription</keyword>
<dbReference type="InterPro" id="IPR010982">
    <property type="entry name" value="Lambda_DNA-bd_dom_sf"/>
</dbReference>
<gene>
    <name evidence="5" type="ORF">TRSC58_01788</name>
</gene>
<dbReference type="AlphaFoldDB" id="A0A061J6I8"/>
<reference evidence="5 6" key="1">
    <citation type="submission" date="2013-07" db="EMBL/GenBank/DDBJ databases">
        <authorList>
            <person name="Stoco P.H."/>
            <person name="Wagner G."/>
            <person name="Gerber A."/>
            <person name="Zaha A."/>
            <person name="Thompson C."/>
            <person name="Bartholomeu D.C."/>
            <person name="Luckemeyer D.D."/>
            <person name="Bahia D."/>
            <person name="Loreto E."/>
            <person name="Prestes E.B."/>
            <person name="Lima F.M."/>
            <person name="Rodrigues-Luiz G."/>
            <person name="Vallejo G.A."/>
            <person name="Filho J.F."/>
            <person name="Monteiro K.M."/>
            <person name="Tyler K.M."/>
            <person name="de Almeida L.G."/>
            <person name="Ortiz M.F."/>
            <person name="Siervo M.A."/>
            <person name="de Moraes M.H."/>
            <person name="Cunha O.L."/>
            <person name="Mendonca-Neto R."/>
            <person name="Silva R."/>
            <person name="Teixeira S.M."/>
            <person name="Murta S.M."/>
            <person name="Sincero T.C."/>
            <person name="Mendes T.A."/>
            <person name="Urmenyi T.P."/>
            <person name="Silva V.G."/>
            <person name="da Rocha W.D."/>
            <person name="Andersson B."/>
            <person name="Romanha A.J."/>
            <person name="Steindel M."/>
            <person name="de Vasconcelos A.T."/>
            <person name="Grisard E.C."/>
        </authorList>
    </citation>
    <scope>NUCLEOTIDE SEQUENCE [LARGE SCALE GENOMIC DNA]</scope>
    <source>
        <strain evidence="5 6">SC58</strain>
    </source>
</reference>
<dbReference type="SMART" id="SM00530">
    <property type="entry name" value="HTH_XRE"/>
    <property type="match status" value="1"/>
</dbReference>
<protein>
    <recommendedName>
        <fullName evidence="4">HTH cro/C1-type domain-containing protein</fullName>
    </recommendedName>
</protein>
<dbReference type="SUPFAM" id="SSF47413">
    <property type="entry name" value="lambda repressor-like DNA-binding domains"/>
    <property type="match status" value="1"/>
</dbReference>
<dbReference type="Proteomes" id="UP000031737">
    <property type="component" value="Unassembled WGS sequence"/>
</dbReference>
<dbReference type="GO" id="GO:0003677">
    <property type="term" value="F:DNA binding"/>
    <property type="evidence" value="ECO:0007669"/>
    <property type="project" value="UniProtKB-KW"/>
</dbReference>
<accession>A0A061J6I8</accession>
<keyword evidence="6" id="KW-1185">Reference proteome</keyword>
<dbReference type="CDD" id="cd00093">
    <property type="entry name" value="HTH_XRE"/>
    <property type="match status" value="1"/>
</dbReference>
<keyword evidence="2" id="KW-0238">DNA-binding</keyword>
<dbReference type="Pfam" id="PF01381">
    <property type="entry name" value="HTH_3"/>
    <property type="match status" value="1"/>
</dbReference>
<dbReference type="PROSITE" id="PS50943">
    <property type="entry name" value="HTH_CROC1"/>
    <property type="match status" value="1"/>
</dbReference>
<feature type="domain" description="HTH cro/C1-type" evidence="4">
    <location>
        <begin position="91"/>
        <end position="145"/>
    </location>
</feature>
<organism evidence="5 6">
    <name type="scientific">Trypanosoma rangeli SC58</name>
    <dbReference type="NCBI Taxonomy" id="429131"/>
    <lineage>
        <taxon>Eukaryota</taxon>
        <taxon>Discoba</taxon>
        <taxon>Euglenozoa</taxon>
        <taxon>Kinetoplastea</taxon>
        <taxon>Metakinetoplastina</taxon>
        <taxon>Trypanosomatida</taxon>
        <taxon>Trypanosomatidae</taxon>
        <taxon>Trypanosoma</taxon>
        <taxon>Herpetosoma</taxon>
    </lineage>
</organism>
<evidence type="ECO:0000313" key="6">
    <source>
        <dbReference type="Proteomes" id="UP000031737"/>
    </source>
</evidence>
<sequence>MPRGQIMTGQDWEPQVFNFQNKNNTNKKPGRVSESEANRVLQRGGNLDVIKKEYFHANAQKTDLGANAKRLDEDSDTLRVKRVDNTLRINIQRARQAKGWTQQDLARNIAERAGVVTEYENGKAVPEERVLVKMEKALGVHLRGVMAGKPFGGGTHQQPPQKKKAA</sequence>
<dbReference type="InterPro" id="IPR013729">
    <property type="entry name" value="MBF1_N"/>
</dbReference>
<evidence type="ECO:0000256" key="2">
    <source>
        <dbReference type="ARBA" id="ARBA00023125"/>
    </source>
</evidence>
<keyword evidence="1" id="KW-0805">Transcription regulation</keyword>
<dbReference type="InterPro" id="IPR001387">
    <property type="entry name" value="Cro/C1-type_HTH"/>
</dbReference>
<dbReference type="EMBL" id="AUPL01001788">
    <property type="protein sequence ID" value="ESL10479.1"/>
    <property type="molecule type" value="Genomic_DNA"/>
</dbReference>
<dbReference type="Pfam" id="PF08523">
    <property type="entry name" value="MBF1"/>
    <property type="match status" value="1"/>
</dbReference>